<evidence type="ECO:0000313" key="9">
    <source>
        <dbReference type="Proteomes" id="UP000594263"/>
    </source>
</evidence>
<dbReference type="PANTHER" id="PTHR48047:SF229">
    <property type="entry name" value="UDP-GLYCOSYLTRANSFERASE 73C3-RELATED"/>
    <property type="match status" value="1"/>
</dbReference>
<dbReference type="InterPro" id="IPR002213">
    <property type="entry name" value="UDP_glucos_trans"/>
</dbReference>
<comment type="similarity">
    <text evidence="1 4">Belongs to the UDP-glycosyltransferase family.</text>
</comment>
<keyword evidence="3 4" id="KW-0808">Transferase</keyword>
<dbReference type="SUPFAM" id="SSF53756">
    <property type="entry name" value="UDP-Glycosyltransferase/glycogen phosphorylase"/>
    <property type="match status" value="1"/>
</dbReference>
<accession>A0A7N0TNX5</accession>
<dbReference type="AlphaFoldDB" id="A0A7N0TNX5"/>
<evidence type="ECO:0000259" key="7">
    <source>
        <dbReference type="Pfam" id="PF26168"/>
    </source>
</evidence>
<dbReference type="Pfam" id="PF00201">
    <property type="entry name" value="UDPGT"/>
    <property type="match status" value="1"/>
</dbReference>
<dbReference type="InterPro" id="IPR035595">
    <property type="entry name" value="UDP_glycos_trans_CS"/>
</dbReference>
<dbReference type="PANTHER" id="PTHR48047">
    <property type="entry name" value="GLYCOSYLTRANSFERASE"/>
    <property type="match status" value="1"/>
</dbReference>
<name>A0A7N0TNX5_KALFE</name>
<dbReference type="OMA" id="YASARNM"/>
<dbReference type="Pfam" id="PF26168">
    <property type="entry name" value="Glyco_transf_N"/>
    <property type="match status" value="1"/>
</dbReference>
<evidence type="ECO:0000256" key="2">
    <source>
        <dbReference type="ARBA" id="ARBA00022676"/>
    </source>
</evidence>
<evidence type="ECO:0000256" key="4">
    <source>
        <dbReference type="RuleBase" id="RU003718"/>
    </source>
</evidence>
<dbReference type="Gramene" id="Kaladp0040s0615.1.v1.1">
    <property type="protein sequence ID" value="Kaladp0040s0615.1.v1.1.CDS.1"/>
    <property type="gene ID" value="Kaladp0040s0615.v1.1"/>
</dbReference>
<proteinExistence type="inferred from homology"/>
<keyword evidence="2 4" id="KW-0328">Glycosyltransferase</keyword>
<evidence type="ECO:0000256" key="5">
    <source>
        <dbReference type="RuleBase" id="RU362057"/>
    </source>
</evidence>
<dbReference type="Gene3D" id="3.40.50.2000">
    <property type="entry name" value="Glycogen Phosphorylase B"/>
    <property type="match status" value="2"/>
</dbReference>
<evidence type="ECO:0000256" key="6">
    <source>
        <dbReference type="SAM" id="MobiDB-lite"/>
    </source>
</evidence>
<feature type="compositionally biased region" description="Basic and acidic residues" evidence="6">
    <location>
        <begin position="461"/>
        <end position="480"/>
    </location>
</feature>
<protein>
    <recommendedName>
        <fullName evidence="5">Glycosyltransferase</fullName>
        <ecNumber evidence="5">2.4.1.-</ecNumber>
    </recommendedName>
</protein>
<sequence>MAIFEHEQQPHFVLFPFMAQGHTIPMMDIAKLLAQRGATVTLLLTPMNLARVRPALSRANHELALNIHVQELSFPAEEAGLPLGCENFDALPSNTMVMNFMVAIGLMQPQLETFLMNIHPKPSCLLADMCFTYASEVARKVGIPRILFHGMCCFALLCLHHIKTSQILDTIPSDDEESFEIPGMPDRISLIRAQVKGMVAKKNEEWIELRKKFTEDEKGAYGVVLNTFEELEPKYITNYEKVMEKKIWCVGPVSRCNKDYSDKVGRGNTASFDVNECLKWLDLHTEPAAGSGSVIYVCLGSLCNLTPGQMLELGLGLEASERPFVWVIRSGAGGASGSKKLKELMLENGFEERVKTKGLVVWGWAPQVLLLSHPAVGGFLTHCGWNSSMEGITAGLPMLTWPLFADQFLNEKLLVDVLRVGVRIGVKKMMEFGKEEEIGVLVDKDVVKKGVEELMDGGVEGEERRKRAKELADKAEKAGEEGGSSHISIGKFIDDMRSFPHL</sequence>
<evidence type="ECO:0000256" key="3">
    <source>
        <dbReference type="ARBA" id="ARBA00022679"/>
    </source>
</evidence>
<feature type="region of interest" description="Disordered" evidence="6">
    <location>
        <begin position="458"/>
        <end position="485"/>
    </location>
</feature>
<dbReference type="EC" id="2.4.1.-" evidence="5"/>
<reference evidence="8" key="1">
    <citation type="submission" date="2021-01" db="UniProtKB">
        <authorList>
            <consortium name="EnsemblPlants"/>
        </authorList>
    </citation>
    <scope>IDENTIFICATION</scope>
</reference>
<dbReference type="GO" id="GO:0035251">
    <property type="term" value="F:UDP-glucosyltransferase activity"/>
    <property type="evidence" value="ECO:0007669"/>
    <property type="project" value="TreeGrafter"/>
</dbReference>
<dbReference type="InterPro" id="IPR058980">
    <property type="entry name" value="Glyco_transf_N"/>
</dbReference>
<dbReference type="FunFam" id="3.40.50.2000:FF:000071">
    <property type="entry name" value="Glycosyltransferase"/>
    <property type="match status" value="1"/>
</dbReference>
<dbReference type="Proteomes" id="UP000594263">
    <property type="component" value="Unplaced"/>
</dbReference>
<keyword evidence="9" id="KW-1185">Reference proteome</keyword>
<dbReference type="CDD" id="cd03784">
    <property type="entry name" value="GT1_Gtf-like"/>
    <property type="match status" value="1"/>
</dbReference>
<dbReference type="EnsemblPlants" id="Kaladp0040s0615.1.v1.1">
    <property type="protein sequence ID" value="Kaladp0040s0615.1.v1.1.CDS.1"/>
    <property type="gene ID" value="Kaladp0040s0615.v1.1"/>
</dbReference>
<dbReference type="FunFam" id="3.40.50.2000:FF:000047">
    <property type="entry name" value="Glycosyltransferase"/>
    <property type="match status" value="1"/>
</dbReference>
<evidence type="ECO:0000313" key="8">
    <source>
        <dbReference type="EnsemblPlants" id="Kaladp0040s0615.1.v1.1.CDS.1"/>
    </source>
</evidence>
<evidence type="ECO:0000256" key="1">
    <source>
        <dbReference type="ARBA" id="ARBA00009995"/>
    </source>
</evidence>
<feature type="domain" description="Glycosyltransferase N-terminal" evidence="7">
    <location>
        <begin position="13"/>
        <end position="254"/>
    </location>
</feature>
<organism evidence="8 9">
    <name type="scientific">Kalanchoe fedtschenkoi</name>
    <name type="common">Lavender scallops</name>
    <name type="synonym">South American air plant</name>
    <dbReference type="NCBI Taxonomy" id="63787"/>
    <lineage>
        <taxon>Eukaryota</taxon>
        <taxon>Viridiplantae</taxon>
        <taxon>Streptophyta</taxon>
        <taxon>Embryophyta</taxon>
        <taxon>Tracheophyta</taxon>
        <taxon>Spermatophyta</taxon>
        <taxon>Magnoliopsida</taxon>
        <taxon>eudicotyledons</taxon>
        <taxon>Gunneridae</taxon>
        <taxon>Pentapetalae</taxon>
        <taxon>Saxifragales</taxon>
        <taxon>Crassulaceae</taxon>
        <taxon>Kalanchoe</taxon>
    </lineage>
</organism>
<dbReference type="PROSITE" id="PS00375">
    <property type="entry name" value="UDPGT"/>
    <property type="match status" value="1"/>
</dbReference>